<dbReference type="SUPFAM" id="SSF57997">
    <property type="entry name" value="Tropomyosin"/>
    <property type="match status" value="1"/>
</dbReference>
<keyword evidence="1" id="KW-0175">Coiled coil</keyword>
<dbReference type="AlphaFoldDB" id="A0A6A6XQI5"/>
<sequence>MPVPEKFEYKPAKIIQEFECEYPSVDASVARERRPLPFPEELNDLIAWTDAFVDRIASMTVAQEKKSFKQMNMLATEIERLRTVLDTTEVDLDKSRDDVKAANARTEGVETKLAILTAESEERAHTIKDLEDRAAKEAAEEKLLRQQVRDLSADLDSANKSKAELLNQLSKADKEAAKKHAKWEKENKHHTEDHNALKKEQERANAERKAKETAEKELTVVRASLRKTKTALDEKAATNTQLNSKLMGLRTDVSKANKSNAELQKSLTETTGKLTTSESSLKAAQKIVDTLGAEVVAAKESIHKIDQDLKDANVTIASFKEQVKELGIEKDAATAKFTQTQTELNQAKADIGGLKTDLDAAKSEALNLQAKIKELESELEIVIPGMMNATEEKEDAEKKLNAINVALEKANSDLADAKKEVEKEKATQSYALEAYKVANKRGVTPDGLKRIEEAEKKAGDLQASLIETEKKAENLQIRIAETEKKTEDLKTRLTEAEKRLIVPTIPGKNINILTVEYGAKSYTYPEHKAIYDKLYAYAEKGTEFTVNNSLFNPDPWEGYTKSCSITYQIAGQAAPIHLCSKEYKTLKFRLN</sequence>
<dbReference type="Proteomes" id="UP000799757">
    <property type="component" value="Unassembled WGS sequence"/>
</dbReference>
<organism evidence="3 4">
    <name type="scientific">Melanomma pulvis-pyrius CBS 109.77</name>
    <dbReference type="NCBI Taxonomy" id="1314802"/>
    <lineage>
        <taxon>Eukaryota</taxon>
        <taxon>Fungi</taxon>
        <taxon>Dikarya</taxon>
        <taxon>Ascomycota</taxon>
        <taxon>Pezizomycotina</taxon>
        <taxon>Dothideomycetes</taxon>
        <taxon>Pleosporomycetidae</taxon>
        <taxon>Pleosporales</taxon>
        <taxon>Melanommataceae</taxon>
        <taxon>Melanomma</taxon>
    </lineage>
</organism>
<keyword evidence="4" id="KW-1185">Reference proteome</keyword>
<dbReference type="OrthoDB" id="4350898at2759"/>
<proteinExistence type="predicted"/>
<dbReference type="EMBL" id="MU001776">
    <property type="protein sequence ID" value="KAF2798801.1"/>
    <property type="molecule type" value="Genomic_DNA"/>
</dbReference>
<feature type="coiled-coil region" evidence="1">
    <location>
        <begin position="309"/>
        <end position="427"/>
    </location>
</feature>
<protein>
    <submittedName>
        <fullName evidence="3">Uncharacterized protein</fullName>
    </submittedName>
</protein>
<dbReference type="Gene3D" id="1.10.287.1490">
    <property type="match status" value="1"/>
</dbReference>
<feature type="region of interest" description="Disordered" evidence="2">
    <location>
        <begin position="172"/>
        <end position="215"/>
    </location>
</feature>
<evidence type="ECO:0000256" key="1">
    <source>
        <dbReference type="SAM" id="Coils"/>
    </source>
</evidence>
<evidence type="ECO:0000313" key="3">
    <source>
        <dbReference type="EMBL" id="KAF2798801.1"/>
    </source>
</evidence>
<evidence type="ECO:0000256" key="2">
    <source>
        <dbReference type="SAM" id="MobiDB-lite"/>
    </source>
</evidence>
<reference evidence="3" key="1">
    <citation type="journal article" date="2020" name="Stud. Mycol.">
        <title>101 Dothideomycetes genomes: a test case for predicting lifestyles and emergence of pathogens.</title>
        <authorList>
            <person name="Haridas S."/>
            <person name="Albert R."/>
            <person name="Binder M."/>
            <person name="Bloem J."/>
            <person name="Labutti K."/>
            <person name="Salamov A."/>
            <person name="Andreopoulos B."/>
            <person name="Baker S."/>
            <person name="Barry K."/>
            <person name="Bills G."/>
            <person name="Bluhm B."/>
            <person name="Cannon C."/>
            <person name="Castanera R."/>
            <person name="Culley D."/>
            <person name="Daum C."/>
            <person name="Ezra D."/>
            <person name="Gonzalez J."/>
            <person name="Henrissat B."/>
            <person name="Kuo A."/>
            <person name="Liang C."/>
            <person name="Lipzen A."/>
            <person name="Lutzoni F."/>
            <person name="Magnuson J."/>
            <person name="Mondo S."/>
            <person name="Nolan M."/>
            <person name="Ohm R."/>
            <person name="Pangilinan J."/>
            <person name="Park H.-J."/>
            <person name="Ramirez L."/>
            <person name="Alfaro M."/>
            <person name="Sun H."/>
            <person name="Tritt A."/>
            <person name="Yoshinaga Y."/>
            <person name="Zwiers L.-H."/>
            <person name="Turgeon B."/>
            <person name="Goodwin S."/>
            <person name="Spatafora J."/>
            <person name="Crous P."/>
            <person name="Grigoriev I."/>
        </authorList>
    </citation>
    <scope>NUCLEOTIDE SEQUENCE</scope>
    <source>
        <strain evidence="3">CBS 109.77</strain>
    </source>
</reference>
<evidence type="ECO:0000313" key="4">
    <source>
        <dbReference type="Proteomes" id="UP000799757"/>
    </source>
</evidence>
<gene>
    <name evidence="3" type="ORF">K505DRAFT_321606</name>
</gene>
<feature type="coiled-coil region" evidence="1">
    <location>
        <begin position="451"/>
        <end position="499"/>
    </location>
</feature>
<accession>A0A6A6XQI5</accession>
<name>A0A6A6XQI5_9PLEO</name>